<dbReference type="RefSeq" id="WP_378195094.1">
    <property type="nucleotide sequence ID" value="NZ_JBHLZP010000014.1"/>
</dbReference>
<comment type="caution">
    <text evidence="2">The sequence shown here is derived from an EMBL/GenBank/DDBJ whole genome shotgun (WGS) entry which is preliminary data.</text>
</comment>
<evidence type="ECO:0000313" key="3">
    <source>
        <dbReference type="Proteomes" id="UP001589627"/>
    </source>
</evidence>
<organism evidence="2 3">
    <name type="scientific">Actinoallomurus acaciae</name>
    <dbReference type="NCBI Taxonomy" id="502577"/>
    <lineage>
        <taxon>Bacteria</taxon>
        <taxon>Bacillati</taxon>
        <taxon>Actinomycetota</taxon>
        <taxon>Actinomycetes</taxon>
        <taxon>Streptosporangiales</taxon>
        <taxon>Thermomonosporaceae</taxon>
        <taxon>Actinoallomurus</taxon>
    </lineage>
</organism>
<dbReference type="PANTHER" id="PTHR21310">
    <property type="entry name" value="AMINOGLYCOSIDE PHOSPHOTRANSFERASE-RELATED-RELATED"/>
    <property type="match status" value="1"/>
</dbReference>
<dbReference type="Proteomes" id="UP001589627">
    <property type="component" value="Unassembled WGS sequence"/>
</dbReference>
<dbReference type="Gene3D" id="3.90.1200.10">
    <property type="match status" value="1"/>
</dbReference>
<sequence length="375" mass="41555">MDRPRPPAGLRLRRSGRDTAALPARLAAWLATVLPAGTRDLGVALLDGIDANGMSSETLSLDATWTEDDGHRSGRYVARVVPAPEDVPVFPEYSLRDQYETMRLVGALTDVPVPRVRWLEPTGEVIGSPFFLMDRVDGVVPRDVLPYNFGGNWLFDAAPEDRRRLQDRTVETIARLHAIPDAGSTFGFLTPPHGDSPLARGLAYTTAWYDFAVTGLGRSPLVERGLAWLAATVPRTRETVLCWGDARIGNILYRDFAPAAVLDWEMAALGPRELDVSWLILAHRVFESITTALALPGMPDFLREEDVTAAYEKAAGVTLDDLRWYHVYTGVRWAIVFMRTGARQIHFGEVERPADIETLLHHRPLLVDLLDEAGA</sequence>
<dbReference type="InterPro" id="IPR002575">
    <property type="entry name" value="Aminoglycoside_PTrfase"/>
</dbReference>
<dbReference type="Gene3D" id="3.30.200.20">
    <property type="entry name" value="Phosphorylase Kinase, domain 1"/>
    <property type="match status" value="1"/>
</dbReference>
<dbReference type="InterPro" id="IPR041726">
    <property type="entry name" value="ACAD10_11_N"/>
</dbReference>
<proteinExistence type="predicted"/>
<gene>
    <name evidence="2" type="ORF">ACFFNX_03740</name>
</gene>
<name>A0ABV5Y8E5_9ACTN</name>
<dbReference type="CDD" id="cd05154">
    <property type="entry name" value="ACAD10_11_N-like"/>
    <property type="match status" value="1"/>
</dbReference>
<dbReference type="InterPro" id="IPR011009">
    <property type="entry name" value="Kinase-like_dom_sf"/>
</dbReference>
<accession>A0ABV5Y8E5</accession>
<reference evidence="2 3" key="1">
    <citation type="submission" date="2024-09" db="EMBL/GenBank/DDBJ databases">
        <authorList>
            <person name="Sun Q."/>
            <person name="Mori K."/>
        </authorList>
    </citation>
    <scope>NUCLEOTIDE SEQUENCE [LARGE SCALE GENOMIC DNA]</scope>
    <source>
        <strain evidence="2 3">TBRC 0563</strain>
    </source>
</reference>
<dbReference type="PANTHER" id="PTHR21310:SF40">
    <property type="entry name" value="AMINOGLYCOSIDE PHOSPHOTRANSFERASE DOMAIN-CONTAINING PROTEIN-RELATED"/>
    <property type="match status" value="1"/>
</dbReference>
<dbReference type="Pfam" id="PF01636">
    <property type="entry name" value="APH"/>
    <property type="match status" value="1"/>
</dbReference>
<evidence type="ECO:0000259" key="1">
    <source>
        <dbReference type="Pfam" id="PF01636"/>
    </source>
</evidence>
<feature type="domain" description="Aminoglycoside phosphotransferase" evidence="1">
    <location>
        <begin position="72"/>
        <end position="282"/>
    </location>
</feature>
<dbReference type="SUPFAM" id="SSF56112">
    <property type="entry name" value="Protein kinase-like (PK-like)"/>
    <property type="match status" value="1"/>
</dbReference>
<protein>
    <submittedName>
        <fullName evidence="2">Phosphotransferase family protein</fullName>
    </submittedName>
</protein>
<dbReference type="EMBL" id="JBHLZP010000014">
    <property type="protein sequence ID" value="MFB9831296.1"/>
    <property type="molecule type" value="Genomic_DNA"/>
</dbReference>
<dbReference type="InterPro" id="IPR051678">
    <property type="entry name" value="AGP_Transferase"/>
</dbReference>
<evidence type="ECO:0000313" key="2">
    <source>
        <dbReference type="EMBL" id="MFB9831296.1"/>
    </source>
</evidence>
<keyword evidence="3" id="KW-1185">Reference proteome</keyword>